<feature type="region of interest" description="Disordered" evidence="1">
    <location>
        <begin position="44"/>
        <end position="79"/>
    </location>
</feature>
<reference evidence="4 5" key="1">
    <citation type="submission" date="2022-05" db="EMBL/GenBank/DDBJ databases">
        <authorList>
            <consortium name="Genoscope - CEA"/>
            <person name="William W."/>
        </authorList>
    </citation>
    <scope>NUCLEOTIDE SEQUENCE [LARGE SCALE GENOMIC DNA]</scope>
</reference>
<dbReference type="Proteomes" id="UP001159427">
    <property type="component" value="Unassembled WGS sequence"/>
</dbReference>
<keyword evidence="2" id="KW-0732">Signal</keyword>
<comment type="caution">
    <text evidence="4">The sequence shown here is derived from an EMBL/GenBank/DDBJ whole genome shotgun (WGS) entry which is preliminary data.</text>
</comment>
<dbReference type="InterPro" id="IPR005135">
    <property type="entry name" value="Endo/exonuclease/phosphatase"/>
</dbReference>
<dbReference type="InterPro" id="IPR036691">
    <property type="entry name" value="Endo/exonu/phosph_ase_sf"/>
</dbReference>
<name>A0ABN8MKZ1_9CNID</name>
<evidence type="ECO:0000259" key="3">
    <source>
        <dbReference type="Pfam" id="PF03372"/>
    </source>
</evidence>
<sequence>MLTLILSLILTSPPSVGLTPSGLSSMDCRHNQLDELSSYPLFTPPASSVADPDSLQGATIESACPDSPASPPSPGQGFLHSASNLGLLDKFKSRVGLNKKKVNCSYGNSSSSNNNISDISNSNGNINKNGHTHGTKIHSDNGKLHNSNETDINDNVEYIGQGVLAGWENISEMELAVDSQKRSHPDSDTVDLPTVVVSRALLGPSLLSMALSKFQLNTNGITNSDKRAGLLQWLQSLSVVSDVVCLQEIYCVSSAECLSWFRSSAFQSVVSPGSQKSCCCVILFRPCFSHPSALRFALCEFRFQDKLFCVVSLYAPNRNPARDQFLDQVSSWVDPAVPTVICGDFNTVLDSLLDRTGSVVSDTSRESTSILSRLFDDCCVIDIWRYLHPSSLGYTSMHTDGSVFSRIDLVGCPYVWVPSVSSCEIVPCPFSDHCALVLCVTVPDVVPVGPRLCKLNASILDKLDYKERFPSFAKWWGADKSRIKGLSINYWCAKSSDNALKRDLLSRLASHLKERVAKGFQIRAWADWIEEGESFSSYFFHLEKKHRTDHWIAAVQNDDGQIVASPEGLCLSFSAFYSSLFTAEPTDANAQESPLSKIESLLPVQSESCDGLSYADDTSLVVCSDDAIRACFNVYEVYERGSGFRLNLSKAKGLWLGPWANCSDPPVGLEWSSVKI</sequence>
<dbReference type="EMBL" id="CALNXI010000481">
    <property type="protein sequence ID" value="CAH3027962.1"/>
    <property type="molecule type" value="Genomic_DNA"/>
</dbReference>
<proteinExistence type="predicted"/>
<evidence type="ECO:0000256" key="2">
    <source>
        <dbReference type="SAM" id="SignalP"/>
    </source>
</evidence>
<dbReference type="Gene3D" id="3.60.10.10">
    <property type="entry name" value="Endonuclease/exonuclease/phosphatase"/>
    <property type="match status" value="1"/>
</dbReference>
<evidence type="ECO:0000313" key="4">
    <source>
        <dbReference type="EMBL" id="CAH3027962.1"/>
    </source>
</evidence>
<accession>A0ABN8MKZ1</accession>
<gene>
    <name evidence="4" type="ORF">PEVE_00032821</name>
</gene>
<protein>
    <recommendedName>
        <fullName evidence="3">Endonuclease/exonuclease/phosphatase domain-containing protein</fullName>
    </recommendedName>
</protein>
<dbReference type="CDD" id="cd09076">
    <property type="entry name" value="L1-EN"/>
    <property type="match status" value="1"/>
</dbReference>
<feature type="chain" id="PRO_5045783745" description="Endonuclease/exonuclease/phosphatase domain-containing protein" evidence="2">
    <location>
        <begin position="18"/>
        <end position="676"/>
    </location>
</feature>
<keyword evidence="5" id="KW-1185">Reference proteome</keyword>
<evidence type="ECO:0000256" key="1">
    <source>
        <dbReference type="SAM" id="MobiDB-lite"/>
    </source>
</evidence>
<feature type="signal peptide" evidence="2">
    <location>
        <begin position="1"/>
        <end position="17"/>
    </location>
</feature>
<feature type="domain" description="Endonuclease/exonuclease/phosphatase" evidence="3">
    <location>
        <begin position="215"/>
        <end position="433"/>
    </location>
</feature>
<dbReference type="Pfam" id="PF03372">
    <property type="entry name" value="Exo_endo_phos"/>
    <property type="match status" value="1"/>
</dbReference>
<evidence type="ECO:0000313" key="5">
    <source>
        <dbReference type="Proteomes" id="UP001159427"/>
    </source>
</evidence>
<organism evidence="4 5">
    <name type="scientific">Porites evermanni</name>
    <dbReference type="NCBI Taxonomy" id="104178"/>
    <lineage>
        <taxon>Eukaryota</taxon>
        <taxon>Metazoa</taxon>
        <taxon>Cnidaria</taxon>
        <taxon>Anthozoa</taxon>
        <taxon>Hexacorallia</taxon>
        <taxon>Scleractinia</taxon>
        <taxon>Fungiina</taxon>
        <taxon>Poritidae</taxon>
        <taxon>Porites</taxon>
    </lineage>
</organism>
<dbReference type="SUPFAM" id="SSF56219">
    <property type="entry name" value="DNase I-like"/>
    <property type="match status" value="1"/>
</dbReference>